<evidence type="ECO:0000313" key="3">
    <source>
        <dbReference type="Proteomes" id="UP000018769"/>
    </source>
</evidence>
<proteinExistence type="predicted"/>
<dbReference type="HOGENOM" id="CLU_640458_0_0_7"/>
<keyword evidence="1" id="KW-0472">Membrane</keyword>
<dbReference type="Pfam" id="PF03415">
    <property type="entry name" value="Peptidase_C11"/>
    <property type="match status" value="1"/>
</dbReference>
<dbReference type="InterPro" id="IPR005077">
    <property type="entry name" value="Peptidase_C11"/>
</dbReference>
<feature type="transmembrane region" description="Helical" evidence="1">
    <location>
        <begin position="9"/>
        <end position="32"/>
    </location>
</feature>
<reference evidence="2 3" key="1">
    <citation type="journal article" date="2015" name="Biol. Direct">
        <title>Babela massiliensis, a representative of a widespread bacterial phylum with unusual adaptations to parasitism in amoebae.</title>
        <authorList>
            <person name="Pagnier I."/>
            <person name="Yutin N."/>
            <person name="Croce O."/>
            <person name="Makarova K.S."/>
            <person name="Wolf Y.I."/>
            <person name="Benamar S."/>
            <person name="Raoult D."/>
            <person name="Koonin E.V."/>
            <person name="La Scola B."/>
        </authorList>
    </citation>
    <scope>NUCLEOTIDE SEQUENCE [LARGE SCALE GENOMIC DNA]</scope>
    <source>
        <strain evidence="3">BABL1</strain>
    </source>
</reference>
<dbReference type="Proteomes" id="UP000018769">
    <property type="component" value="Chromosome I"/>
</dbReference>
<evidence type="ECO:0000256" key="1">
    <source>
        <dbReference type="SAM" id="Phobius"/>
    </source>
</evidence>
<sequence length="428" mass="49023">MLGKIIYKIILTITLTFNSLLFSATWKVFFYMDSSDDLSDMAIKNITDMVRTKPQDNIELLIQLHAYHKAGLRYKVTKNSLTFLEEVELKGDPKQDLIDASSWAFKDNKHDYTMLILSNHGWGILDPKYNSDTDQWQANAEPISNYCSLKYLEEHKKHKGFMFNKTTKNYLNNQELIGSLNYIKNNLLNGKNLDILAFDTCMGSMLEVAYQISPFVNYLVGNQSCSLPDGFDYQGVISALNKKNNPINTIKDMVQAFDNYYKKNDSSGIYTHAGLDLSSTNEIKETLDAIVTQLLDIPEINQILIKAQNNTPRFCMWPMYTDPIAFCKIIEEQLDPIQGPSKIKALKQTLEKLYIIVEQAVVARCGGHTTQNLAYGFSIYLPMNIIDSSYYNTSFAKESKWLDLLKHLLQNQIEQKPINFTPQNIKIN</sequence>
<keyword evidence="1" id="KW-0812">Transmembrane</keyword>
<keyword evidence="3" id="KW-1185">Reference proteome</keyword>
<dbReference type="PANTHER" id="PTHR37835">
    <property type="entry name" value="ALPHA-CLOSTRIPAIN"/>
    <property type="match status" value="1"/>
</dbReference>
<name>V6DGB9_9BACT</name>
<dbReference type="OrthoDB" id="9810670at2"/>
<organism evidence="2 3">
    <name type="scientific">Candidatus Babela massiliensis</name>
    <dbReference type="NCBI Taxonomy" id="673862"/>
    <lineage>
        <taxon>Bacteria</taxon>
        <taxon>Candidatus Babelota</taxon>
        <taxon>Candidatus Babeliae</taxon>
        <taxon>Candidatus Babeliales</taxon>
        <taxon>Candidatus Babeliaceae</taxon>
        <taxon>Candidatus Babela</taxon>
    </lineage>
</organism>
<dbReference type="STRING" id="673862.BABL1_gene_368"/>
<evidence type="ECO:0000313" key="2">
    <source>
        <dbReference type="EMBL" id="CDK30647.1"/>
    </source>
</evidence>
<accession>V6DGB9</accession>
<gene>
    <name evidence="2" type="ORF">BABL1_gene_368</name>
</gene>
<dbReference type="Gene3D" id="3.40.50.11970">
    <property type="match status" value="1"/>
</dbReference>
<dbReference type="eggNOG" id="COG1716">
    <property type="taxonomic scope" value="Bacteria"/>
</dbReference>
<protein>
    <submittedName>
        <fullName evidence="2">Peptidase C11 family clostripain</fullName>
    </submittedName>
</protein>
<dbReference type="KEGG" id="dpb:BABL1_gene_368"/>
<dbReference type="AlphaFoldDB" id="V6DGB9"/>
<dbReference type="RefSeq" id="WP_023792113.1">
    <property type="nucleotide sequence ID" value="NC_023003.1"/>
</dbReference>
<dbReference type="EMBL" id="HG793133">
    <property type="protein sequence ID" value="CDK30647.1"/>
    <property type="molecule type" value="Genomic_DNA"/>
</dbReference>
<keyword evidence="1" id="KW-1133">Transmembrane helix</keyword>
<dbReference type="PANTHER" id="PTHR37835:SF1">
    <property type="entry name" value="ALPHA-CLOSTRIPAIN"/>
    <property type="match status" value="1"/>
</dbReference>